<dbReference type="STRING" id="243231.GSU0265"/>
<dbReference type="PANTHER" id="PTHR36838:SF1">
    <property type="entry name" value="SLR1864 PROTEIN"/>
    <property type="match status" value="1"/>
</dbReference>
<dbReference type="Pfam" id="PF03547">
    <property type="entry name" value="Mem_trans"/>
    <property type="match status" value="1"/>
</dbReference>
<reference evidence="8 9" key="2">
    <citation type="journal article" date="2012" name="BMC Genomics">
        <title>Comparative genomic analysis of Geobacter sulfurreducens KN400, a strain with enhanced capacity for extracellular electron transfer and electricity production.</title>
        <authorList>
            <person name="Butler J.E."/>
            <person name="Young N.D."/>
            <person name="Aklujkar M."/>
            <person name="Lovley D.R."/>
        </authorList>
    </citation>
    <scope>NUCLEOTIDE SEQUENCE [LARGE SCALE GENOMIC DNA]</scope>
    <source>
        <strain evidence="9">ATCC 51573 / DSM 12127 / PCA</strain>
    </source>
</reference>
<feature type="transmembrane region" description="Helical" evidence="7">
    <location>
        <begin position="275"/>
        <end position="298"/>
    </location>
</feature>
<feature type="transmembrane region" description="Helical" evidence="7">
    <location>
        <begin position="214"/>
        <end position="237"/>
    </location>
</feature>
<dbReference type="OrthoDB" id="9786183at2"/>
<keyword evidence="4 7" id="KW-0812">Transmembrane</keyword>
<reference evidence="8 9" key="1">
    <citation type="journal article" date="2003" name="Science">
        <title>Genome of Geobacter sulfurreducens: metal reduction in subsurface environments.</title>
        <authorList>
            <person name="Methe B.A."/>
            <person name="Nelson K.E."/>
            <person name="Eisen J.A."/>
            <person name="Paulsen I.T."/>
            <person name="Nelson W."/>
            <person name="Heidelberg J.F."/>
            <person name="Wu D."/>
            <person name="Wu M."/>
            <person name="Ward N."/>
            <person name="Beanan M.J."/>
            <person name="Dodson R.J."/>
            <person name="Madupu R."/>
            <person name="Brinkac L.M."/>
            <person name="Daugherty S.C."/>
            <person name="DeBoy R.T."/>
            <person name="Durkin A.S."/>
            <person name="Gwinn M."/>
            <person name="Kolonay J.F."/>
            <person name="Sullivan S.A."/>
            <person name="Haft D.H."/>
            <person name="Selengut J."/>
            <person name="Davidsen T.M."/>
            <person name="Zafar N."/>
            <person name="White O."/>
            <person name="Tran B."/>
            <person name="Romero C."/>
            <person name="Forberger H.A."/>
            <person name="Weidman J."/>
            <person name="Khouri H."/>
            <person name="Feldblyum T.V."/>
            <person name="Utterback T.R."/>
            <person name="Van Aken S.E."/>
            <person name="Lovley D.R."/>
            <person name="Fraser C.M."/>
        </authorList>
    </citation>
    <scope>NUCLEOTIDE SEQUENCE [LARGE SCALE GENOMIC DNA]</scope>
    <source>
        <strain evidence="9">ATCC 51573 / DSM 12127 / PCA</strain>
    </source>
</reference>
<dbReference type="GO" id="GO:0055085">
    <property type="term" value="P:transmembrane transport"/>
    <property type="evidence" value="ECO:0007669"/>
    <property type="project" value="InterPro"/>
</dbReference>
<dbReference type="eggNOG" id="COG0679">
    <property type="taxonomic scope" value="Bacteria"/>
</dbReference>
<comment type="subcellular location">
    <subcellularLocation>
        <location evidence="1">Membrane</location>
        <topology evidence="1">Multi-pass membrane protein</topology>
    </subcellularLocation>
</comment>
<evidence type="ECO:0000256" key="2">
    <source>
        <dbReference type="ARBA" id="ARBA00022448"/>
    </source>
</evidence>
<evidence type="ECO:0000313" key="9">
    <source>
        <dbReference type="Proteomes" id="UP000000577"/>
    </source>
</evidence>
<dbReference type="RefSeq" id="WP_010940938.1">
    <property type="nucleotide sequence ID" value="NC_002939.5"/>
</dbReference>
<evidence type="ECO:0000313" key="8">
    <source>
        <dbReference type="EMBL" id="AAR33599.1"/>
    </source>
</evidence>
<gene>
    <name evidence="8" type="ordered locus">GSU0265</name>
</gene>
<feature type="transmembrane region" description="Helical" evidence="7">
    <location>
        <begin position="121"/>
        <end position="144"/>
    </location>
</feature>
<keyword evidence="2" id="KW-0813">Transport</keyword>
<keyword evidence="9" id="KW-1185">Reference proteome</keyword>
<protein>
    <submittedName>
        <fullName evidence="8">Membrane transport protein, putative</fullName>
    </submittedName>
</protein>
<feature type="transmembrane region" description="Helical" evidence="7">
    <location>
        <begin position="88"/>
        <end position="109"/>
    </location>
</feature>
<dbReference type="InParanoid" id="Q74GI1"/>
<feature type="transmembrane region" description="Helical" evidence="7">
    <location>
        <begin position="29"/>
        <end position="46"/>
    </location>
</feature>
<evidence type="ECO:0000256" key="5">
    <source>
        <dbReference type="ARBA" id="ARBA00022989"/>
    </source>
</evidence>
<keyword evidence="3" id="KW-1003">Cell membrane</keyword>
<dbReference type="HOGENOM" id="CLU_056175_5_0_7"/>
<dbReference type="EnsemblBacteria" id="AAR33599">
    <property type="protein sequence ID" value="AAR33599"/>
    <property type="gene ID" value="GSU0265"/>
</dbReference>
<dbReference type="EMBL" id="AE017180">
    <property type="protein sequence ID" value="AAR33599.1"/>
    <property type="molecule type" value="Genomic_DNA"/>
</dbReference>
<dbReference type="PATRIC" id="fig|243231.5.peg.263"/>
<dbReference type="PANTHER" id="PTHR36838">
    <property type="entry name" value="AUXIN EFFLUX CARRIER FAMILY PROTEIN"/>
    <property type="match status" value="1"/>
</dbReference>
<accession>Q74GI1</accession>
<evidence type="ECO:0000256" key="1">
    <source>
        <dbReference type="ARBA" id="ARBA00004141"/>
    </source>
</evidence>
<dbReference type="InterPro" id="IPR004776">
    <property type="entry name" value="Mem_transp_PIN-like"/>
</dbReference>
<keyword evidence="5 7" id="KW-1133">Transmembrane helix</keyword>
<dbReference type="KEGG" id="gsu:GSU0265"/>
<evidence type="ECO:0000256" key="7">
    <source>
        <dbReference type="SAM" id="Phobius"/>
    </source>
</evidence>
<sequence>MHNFLIIGAFISLGILLRRFKALPEHTPFVLNKIAINVCLPALILLNAPKIAFTRDAVTAAIIPWALLALSVGLVLLGAKIWQWPRPVVGVLLLIVPLGNTSFLGVPIIRTFFGADGLPHLIVYDQIGTMMIFATYGSFILSLYGQDGTLSVSAVVRKMLLFPPSLALAAGLALKSWSYPDGLSLALHYLALPLVPVVMTAIGLQLRLRLPPHLAAPVGIGLGIKMLAAPLAVLVACRLVDMNGLAVGVSVVEAGMPPMVTAGALAVVAGMEAELAIALVGIGILCSFGSLPALFWLVSL</sequence>
<evidence type="ECO:0000256" key="6">
    <source>
        <dbReference type="ARBA" id="ARBA00023136"/>
    </source>
</evidence>
<feature type="transmembrane region" description="Helical" evidence="7">
    <location>
        <begin position="244"/>
        <end position="269"/>
    </location>
</feature>
<feature type="transmembrane region" description="Helical" evidence="7">
    <location>
        <begin position="58"/>
        <end position="82"/>
    </location>
</feature>
<name>Q74GI1_GEOSL</name>
<keyword evidence="6 7" id="KW-0472">Membrane</keyword>
<proteinExistence type="predicted"/>
<dbReference type="Proteomes" id="UP000000577">
    <property type="component" value="Chromosome"/>
</dbReference>
<dbReference type="GO" id="GO:0005886">
    <property type="term" value="C:plasma membrane"/>
    <property type="evidence" value="ECO:0000318"/>
    <property type="project" value="GO_Central"/>
</dbReference>
<feature type="transmembrane region" description="Helical" evidence="7">
    <location>
        <begin position="186"/>
        <end position="208"/>
    </location>
</feature>
<evidence type="ECO:0000256" key="4">
    <source>
        <dbReference type="ARBA" id="ARBA00022692"/>
    </source>
</evidence>
<organism evidence="8 9">
    <name type="scientific">Geobacter sulfurreducens (strain ATCC 51573 / DSM 12127 / PCA)</name>
    <dbReference type="NCBI Taxonomy" id="243231"/>
    <lineage>
        <taxon>Bacteria</taxon>
        <taxon>Pseudomonadati</taxon>
        <taxon>Thermodesulfobacteriota</taxon>
        <taxon>Desulfuromonadia</taxon>
        <taxon>Geobacterales</taxon>
        <taxon>Geobacteraceae</taxon>
        <taxon>Geobacter</taxon>
    </lineage>
</organism>
<evidence type="ECO:0000256" key="3">
    <source>
        <dbReference type="ARBA" id="ARBA00022475"/>
    </source>
</evidence>
<dbReference type="AlphaFoldDB" id="Q74GI1"/>